<dbReference type="OrthoDB" id="916975at2"/>
<evidence type="ECO:0000313" key="2">
    <source>
        <dbReference type="EMBL" id="EFL50325.1"/>
    </source>
</evidence>
<evidence type="ECO:0000313" key="3">
    <source>
        <dbReference type="Proteomes" id="UP000006250"/>
    </source>
</evidence>
<dbReference type="AlphaFoldDB" id="E1JZ42"/>
<evidence type="ECO:0000256" key="1">
    <source>
        <dbReference type="SAM" id="Phobius"/>
    </source>
</evidence>
<dbReference type="RefSeq" id="WP_005995021.1">
    <property type="nucleotide sequence ID" value="NZ_AECZ01000021.1"/>
</dbReference>
<organism evidence="2 3">
    <name type="scientific">Solidesulfovibrio fructosivorans JJ]</name>
    <dbReference type="NCBI Taxonomy" id="596151"/>
    <lineage>
        <taxon>Bacteria</taxon>
        <taxon>Pseudomonadati</taxon>
        <taxon>Thermodesulfobacteriota</taxon>
        <taxon>Desulfovibrionia</taxon>
        <taxon>Desulfovibrionales</taxon>
        <taxon>Desulfovibrionaceae</taxon>
        <taxon>Solidesulfovibrio</taxon>
    </lineage>
</organism>
<name>E1JZ42_SOLFR</name>
<dbReference type="STRING" id="596151.DesfrDRAFT_2891"/>
<keyword evidence="3" id="KW-1185">Reference proteome</keyword>
<evidence type="ECO:0008006" key="4">
    <source>
        <dbReference type="Google" id="ProtNLM"/>
    </source>
</evidence>
<proteinExistence type="predicted"/>
<feature type="transmembrane region" description="Helical" evidence="1">
    <location>
        <begin position="35"/>
        <end position="60"/>
    </location>
</feature>
<feature type="transmembrane region" description="Helical" evidence="1">
    <location>
        <begin position="6"/>
        <end position="23"/>
    </location>
</feature>
<dbReference type="Gene3D" id="3.40.50.1110">
    <property type="entry name" value="SGNH hydrolase"/>
    <property type="match status" value="1"/>
</dbReference>
<keyword evidence="1" id="KW-0472">Membrane</keyword>
<sequence>MIHILYVVLALVALNLVAMWGLSRLRRGRARTGGMGALVAVDAVLAVLLVLEVAMALFFAQSDGFNITMSSRNWFARHWHPVNSLGYRDAEPRPKAPGEKLVLVVGDSFAAGHGIDNVADRFGDVLGRKLGAGWRVANASKIGWDTVDEDKALESYPQTPDVVVLAYFVNDIYRAAEKAKFPLPFAVRFPKGAVTGYLVDHFALANFVYWRLARMGNLEDAAKTFWDRLRAAYIDPAVWGEHARELDSIVDWCRKRHVRLIALIIPSLADVAGTAPMTARVAAYFKGKGVETVDLTPVLAGRDPGDMVVNSVDTHANVKLNAEMAGLLEKAILAPAPAASGAD</sequence>
<gene>
    <name evidence="2" type="ORF">DesfrDRAFT_2891</name>
</gene>
<dbReference type="eggNOG" id="COG2755">
    <property type="taxonomic scope" value="Bacteria"/>
</dbReference>
<dbReference type="InterPro" id="IPR036514">
    <property type="entry name" value="SGNH_hydro_sf"/>
</dbReference>
<dbReference type="GO" id="GO:0016788">
    <property type="term" value="F:hydrolase activity, acting on ester bonds"/>
    <property type="evidence" value="ECO:0007669"/>
    <property type="project" value="UniProtKB-ARBA"/>
</dbReference>
<keyword evidence="1" id="KW-1133">Transmembrane helix</keyword>
<keyword evidence="1" id="KW-0812">Transmembrane</keyword>
<protein>
    <recommendedName>
        <fullName evidence="4">SGNH hydrolase-type esterase domain-containing protein</fullName>
    </recommendedName>
</protein>
<reference evidence="2 3" key="1">
    <citation type="submission" date="2010-08" db="EMBL/GenBank/DDBJ databases">
        <title>The draft genome of Desulfovibrio fructosovorans JJ.</title>
        <authorList>
            <consortium name="US DOE Joint Genome Institute (JGI-PGF)"/>
            <person name="Lucas S."/>
            <person name="Copeland A."/>
            <person name="Lapidus A."/>
            <person name="Cheng J.-F."/>
            <person name="Bruce D."/>
            <person name="Goodwin L."/>
            <person name="Pitluck S."/>
            <person name="Land M.L."/>
            <person name="Hauser L."/>
            <person name="Chang Y.-J."/>
            <person name="Jeffries C."/>
            <person name="Wall J.D."/>
            <person name="Stahl D.A."/>
            <person name="Arkin A.P."/>
            <person name="Dehal P."/>
            <person name="Stolyar S.M."/>
            <person name="Hazen T.C."/>
            <person name="Woyke T.J."/>
        </authorList>
    </citation>
    <scope>NUCLEOTIDE SEQUENCE [LARGE SCALE GENOMIC DNA]</scope>
    <source>
        <strain evidence="2 3">JJ</strain>
    </source>
</reference>
<dbReference type="EMBL" id="AECZ01000021">
    <property type="protein sequence ID" value="EFL50325.1"/>
    <property type="molecule type" value="Genomic_DNA"/>
</dbReference>
<dbReference type="Proteomes" id="UP000006250">
    <property type="component" value="Unassembled WGS sequence"/>
</dbReference>
<dbReference type="CDD" id="cd00229">
    <property type="entry name" value="SGNH_hydrolase"/>
    <property type="match status" value="1"/>
</dbReference>
<comment type="caution">
    <text evidence="2">The sequence shown here is derived from an EMBL/GenBank/DDBJ whole genome shotgun (WGS) entry which is preliminary data.</text>
</comment>
<accession>E1JZ42</accession>
<dbReference type="SUPFAM" id="SSF52266">
    <property type="entry name" value="SGNH hydrolase"/>
    <property type="match status" value="1"/>
</dbReference>